<feature type="domain" description="JmjC" evidence="1">
    <location>
        <begin position="119"/>
        <end position="199"/>
    </location>
</feature>
<gene>
    <name evidence="2" type="primary">AlNc14C5G678</name>
    <name evidence="2" type="ORF">ALNC14_007600</name>
</gene>
<dbReference type="AlphaFoldDB" id="F0W0P3"/>
<dbReference type="PROSITE" id="PS51184">
    <property type="entry name" value="JMJC"/>
    <property type="match status" value="1"/>
</dbReference>
<dbReference type="SUPFAM" id="SSF51197">
    <property type="entry name" value="Clavaminate synthase-like"/>
    <property type="match status" value="1"/>
</dbReference>
<reference evidence="2" key="1">
    <citation type="journal article" date="2011" name="PLoS Biol.">
        <title>Gene gain and loss during evolution of obligate parasitism in the white rust pathogen of Arabidopsis thaliana.</title>
        <authorList>
            <person name="Kemen E."/>
            <person name="Gardiner A."/>
            <person name="Schultz-Larsen T."/>
            <person name="Kemen A.C."/>
            <person name="Balmuth A.L."/>
            <person name="Robert-Seilaniantz A."/>
            <person name="Bailey K."/>
            <person name="Holub E."/>
            <person name="Studholme D.J."/>
            <person name="Maclean D."/>
            <person name="Jones J.D."/>
        </authorList>
    </citation>
    <scope>NUCLEOTIDE SEQUENCE</scope>
</reference>
<accession>F0W0P3</accession>
<dbReference type="GO" id="GO:0043565">
    <property type="term" value="F:sequence-specific DNA binding"/>
    <property type="evidence" value="ECO:0007669"/>
    <property type="project" value="TreeGrafter"/>
</dbReference>
<evidence type="ECO:0000259" key="1">
    <source>
        <dbReference type="PROSITE" id="PS51184"/>
    </source>
</evidence>
<dbReference type="GO" id="GO:0045905">
    <property type="term" value="P:positive regulation of translational termination"/>
    <property type="evidence" value="ECO:0007669"/>
    <property type="project" value="TreeGrafter"/>
</dbReference>
<dbReference type="PANTHER" id="PTHR12480:SF6">
    <property type="entry name" value="2-OXOGLUTARATE AND IRON-DEPENDENT OXYGENASE JMJD4"/>
    <property type="match status" value="1"/>
</dbReference>
<dbReference type="GO" id="GO:0005737">
    <property type="term" value="C:cytoplasm"/>
    <property type="evidence" value="ECO:0007669"/>
    <property type="project" value="TreeGrafter"/>
</dbReference>
<name>F0W0P3_9STRA</name>
<organism evidence="2">
    <name type="scientific">Albugo laibachii Nc14</name>
    <dbReference type="NCBI Taxonomy" id="890382"/>
    <lineage>
        <taxon>Eukaryota</taxon>
        <taxon>Sar</taxon>
        <taxon>Stramenopiles</taxon>
        <taxon>Oomycota</taxon>
        <taxon>Peronosporomycetes</taxon>
        <taxon>Albuginales</taxon>
        <taxon>Albuginaceae</taxon>
        <taxon>Albugo</taxon>
    </lineage>
</organism>
<dbReference type="InterPro" id="IPR041667">
    <property type="entry name" value="Cupin_8"/>
</dbReference>
<protein>
    <submittedName>
        <fullName evidence="2">Uncharacterized protein AlNc14C5G678</fullName>
    </submittedName>
</protein>
<dbReference type="InterPro" id="IPR050910">
    <property type="entry name" value="JMJD6_ArgDemeth/LysHydrox"/>
</dbReference>
<dbReference type="EMBL" id="FR824050">
    <property type="protein sequence ID" value="CCA14617.1"/>
    <property type="molecule type" value="Genomic_DNA"/>
</dbReference>
<dbReference type="GO" id="GO:0016706">
    <property type="term" value="F:2-oxoglutarate-dependent dioxygenase activity"/>
    <property type="evidence" value="ECO:0007669"/>
    <property type="project" value="TreeGrafter"/>
</dbReference>
<dbReference type="InterPro" id="IPR003347">
    <property type="entry name" value="JmjC_dom"/>
</dbReference>
<dbReference type="Pfam" id="PF13621">
    <property type="entry name" value="Cupin_8"/>
    <property type="match status" value="1"/>
</dbReference>
<evidence type="ECO:0000313" key="2">
    <source>
        <dbReference type="EMBL" id="CCA14617.1"/>
    </source>
</evidence>
<dbReference type="PANTHER" id="PTHR12480">
    <property type="entry name" value="ARGININE DEMETHYLASE AND LYSYL-HYDROXYLASE JMJD"/>
    <property type="match status" value="1"/>
</dbReference>
<dbReference type="GO" id="GO:0005634">
    <property type="term" value="C:nucleus"/>
    <property type="evidence" value="ECO:0007669"/>
    <property type="project" value="TreeGrafter"/>
</dbReference>
<dbReference type="HOGENOM" id="CLU_1374398_0_0_1"/>
<proteinExistence type="predicted"/>
<dbReference type="Gene3D" id="2.60.120.650">
    <property type="entry name" value="Cupin"/>
    <property type="match status" value="1"/>
</dbReference>
<sequence>MYDITGNKVLMEVAVEDAESLSYHRFCEQYIERNRPVRIINITQGWSCSSSWKDVTGSLNYEYLLEMYGEELVPIVEGQTESHETHSRTLVNFREYLQQVESQAVGLKYLKDWHFFQCCQKRGFKPEYTTPIFFQDDWLNWWSDQKEALHQRSDDYRFLYFGPAGSWTPMHHDVLCSYSWSVNICGRKRWLLFAPEDVM</sequence>
<reference evidence="2" key="2">
    <citation type="submission" date="2011-02" db="EMBL/GenBank/DDBJ databases">
        <authorList>
            <person name="MacLean D."/>
        </authorList>
    </citation>
    <scope>NUCLEOTIDE SEQUENCE</scope>
</reference>